<feature type="domain" description="PpiC" evidence="3">
    <location>
        <begin position="63"/>
        <end position="154"/>
    </location>
</feature>
<dbReference type="AlphaFoldDB" id="A0A7S0HYJ7"/>
<gene>
    <name evidence="4" type="ORF">PANT1444_LOCUS18218</name>
</gene>
<sequence>MILRLAMLLCASGAAAALLQLPTPLRASAHRHPRARQLVATEYTFLETFKEKLTQLTDLRICRASHILVKGNDTNTLERIAEWKREIGNDEELFAKFAAEHSTCPSRARGGDLGYFARGKMVMEFDRVVFNEEPGAVYGPVRTDFGNHLIFLHSCRREGDIPVKRPGTPRRAR</sequence>
<evidence type="ECO:0000256" key="1">
    <source>
        <dbReference type="PROSITE-ProRule" id="PRU00278"/>
    </source>
</evidence>
<dbReference type="InterPro" id="IPR046357">
    <property type="entry name" value="PPIase_dom_sf"/>
</dbReference>
<proteinExistence type="predicted"/>
<dbReference type="PANTHER" id="PTHR43629">
    <property type="entry name" value="PEPTIDYL-PROLYL CIS-TRANS ISOMERASE"/>
    <property type="match status" value="1"/>
</dbReference>
<evidence type="ECO:0000256" key="2">
    <source>
        <dbReference type="RuleBase" id="RU363014"/>
    </source>
</evidence>
<dbReference type="EC" id="5.2.1.8" evidence="2"/>
<dbReference type="PANTHER" id="PTHR43629:SF2">
    <property type="entry name" value="RHODANESE-LIKE_PPIC DOMAIN-CONTAINING PROTEIN 12, CHLOROPLASTIC"/>
    <property type="match status" value="1"/>
</dbReference>
<dbReference type="InterPro" id="IPR000297">
    <property type="entry name" value="PPIase_PpiC"/>
</dbReference>
<dbReference type="InterPro" id="IPR052204">
    <property type="entry name" value="PpiC/parvulin_rotamase"/>
</dbReference>
<comment type="catalytic activity">
    <reaction evidence="2">
        <text>[protein]-peptidylproline (omega=180) = [protein]-peptidylproline (omega=0)</text>
        <dbReference type="Rhea" id="RHEA:16237"/>
        <dbReference type="Rhea" id="RHEA-COMP:10747"/>
        <dbReference type="Rhea" id="RHEA-COMP:10748"/>
        <dbReference type="ChEBI" id="CHEBI:83833"/>
        <dbReference type="ChEBI" id="CHEBI:83834"/>
        <dbReference type="EC" id="5.2.1.8"/>
    </reaction>
</comment>
<protein>
    <recommendedName>
        <fullName evidence="2">Peptidyl-prolyl cis-trans isomerase</fullName>
        <ecNumber evidence="2">5.2.1.8</ecNumber>
    </recommendedName>
</protein>
<dbReference type="EMBL" id="HBEP01032264">
    <property type="protein sequence ID" value="CAD8505789.1"/>
    <property type="molecule type" value="Transcribed_RNA"/>
</dbReference>
<keyword evidence="1 2" id="KW-0413">Isomerase</keyword>
<dbReference type="SUPFAM" id="SSF54534">
    <property type="entry name" value="FKBP-like"/>
    <property type="match status" value="1"/>
</dbReference>
<name>A0A7S0HYJ7_9EUKA</name>
<accession>A0A7S0HYJ7</accession>
<evidence type="ECO:0000259" key="3">
    <source>
        <dbReference type="PROSITE" id="PS50198"/>
    </source>
</evidence>
<evidence type="ECO:0000313" key="4">
    <source>
        <dbReference type="EMBL" id="CAD8505789.1"/>
    </source>
</evidence>
<dbReference type="Pfam" id="PF00639">
    <property type="entry name" value="Rotamase"/>
    <property type="match status" value="1"/>
</dbReference>
<feature type="signal peptide" evidence="2">
    <location>
        <begin position="1"/>
        <end position="16"/>
    </location>
</feature>
<feature type="chain" id="PRO_5031603065" description="Peptidyl-prolyl cis-trans isomerase" evidence="2">
    <location>
        <begin position="17"/>
        <end position="173"/>
    </location>
</feature>
<reference evidence="4" key="1">
    <citation type="submission" date="2021-01" db="EMBL/GenBank/DDBJ databases">
        <authorList>
            <person name="Corre E."/>
            <person name="Pelletier E."/>
            <person name="Niang G."/>
            <person name="Scheremetjew M."/>
            <person name="Finn R."/>
            <person name="Kale V."/>
            <person name="Holt S."/>
            <person name="Cochrane G."/>
            <person name="Meng A."/>
            <person name="Brown T."/>
            <person name="Cohen L."/>
        </authorList>
    </citation>
    <scope>NUCLEOTIDE SEQUENCE</scope>
    <source>
        <strain evidence="4">CCMP1374</strain>
    </source>
</reference>
<keyword evidence="1 2" id="KW-0697">Rotamase</keyword>
<dbReference type="GO" id="GO:0003755">
    <property type="term" value="F:peptidyl-prolyl cis-trans isomerase activity"/>
    <property type="evidence" value="ECO:0007669"/>
    <property type="project" value="UniProtKB-UniRule"/>
</dbReference>
<dbReference type="PROSITE" id="PS50198">
    <property type="entry name" value="PPIC_PPIASE_2"/>
    <property type="match status" value="1"/>
</dbReference>
<organism evidence="4">
    <name type="scientific">Phaeocystis antarctica</name>
    <dbReference type="NCBI Taxonomy" id="33657"/>
    <lineage>
        <taxon>Eukaryota</taxon>
        <taxon>Haptista</taxon>
        <taxon>Haptophyta</taxon>
        <taxon>Prymnesiophyceae</taxon>
        <taxon>Phaeocystales</taxon>
        <taxon>Phaeocystaceae</taxon>
        <taxon>Phaeocystis</taxon>
    </lineage>
</organism>
<keyword evidence="2" id="KW-0732">Signal</keyword>
<dbReference type="Gene3D" id="3.10.50.40">
    <property type="match status" value="1"/>
</dbReference>